<evidence type="ECO:0000313" key="3">
    <source>
        <dbReference type="Proteomes" id="UP001165090"/>
    </source>
</evidence>
<feature type="region of interest" description="Disordered" evidence="1">
    <location>
        <begin position="1"/>
        <end position="20"/>
    </location>
</feature>
<proteinExistence type="predicted"/>
<organism evidence="2 3">
    <name type="scientific">Volvox africanus</name>
    <dbReference type="NCBI Taxonomy" id="51714"/>
    <lineage>
        <taxon>Eukaryota</taxon>
        <taxon>Viridiplantae</taxon>
        <taxon>Chlorophyta</taxon>
        <taxon>core chlorophytes</taxon>
        <taxon>Chlorophyceae</taxon>
        <taxon>CS clade</taxon>
        <taxon>Chlamydomonadales</taxon>
        <taxon>Volvocaceae</taxon>
        <taxon>Volvox</taxon>
    </lineage>
</organism>
<evidence type="ECO:0000256" key="1">
    <source>
        <dbReference type="SAM" id="MobiDB-lite"/>
    </source>
</evidence>
<evidence type="ECO:0000313" key="2">
    <source>
        <dbReference type="EMBL" id="GLI65176.1"/>
    </source>
</evidence>
<accession>A0ABQ5S5R8</accession>
<gene>
    <name evidence="2" type="ORF">VaNZ11_008639</name>
</gene>
<keyword evidence="3" id="KW-1185">Reference proteome</keyword>
<protein>
    <submittedName>
        <fullName evidence="2">Uncharacterized protein</fullName>
    </submittedName>
</protein>
<comment type="caution">
    <text evidence="2">The sequence shown here is derived from an EMBL/GenBank/DDBJ whole genome shotgun (WGS) entry which is preliminary data.</text>
</comment>
<dbReference type="Proteomes" id="UP001165090">
    <property type="component" value="Unassembled WGS sequence"/>
</dbReference>
<reference evidence="2 3" key="1">
    <citation type="journal article" date="2023" name="IScience">
        <title>Expanded male sex-determining region conserved during the evolution of homothallism in the green alga Volvox.</title>
        <authorList>
            <person name="Yamamoto K."/>
            <person name="Matsuzaki R."/>
            <person name="Mahakham W."/>
            <person name="Heman W."/>
            <person name="Sekimoto H."/>
            <person name="Kawachi M."/>
            <person name="Minakuchi Y."/>
            <person name="Toyoda A."/>
            <person name="Nozaki H."/>
        </authorList>
    </citation>
    <scope>NUCLEOTIDE SEQUENCE [LARGE SCALE GENOMIC DNA]</scope>
    <source>
        <strain evidence="2 3">NIES-4468</strain>
    </source>
</reference>
<dbReference type="EMBL" id="BSDZ01000022">
    <property type="protein sequence ID" value="GLI65176.1"/>
    <property type="molecule type" value="Genomic_DNA"/>
</dbReference>
<sequence length="329" mass="32430">MGGERIRPQCTVQPTGAGPQVPDAAVLGESSEVAPAGAATTMAATLTTTAIATAPTPTTTVTTPIVITTTNVLASAGEDASPPGRLVPQKRQHWTRSEAASASDAAGRHCRTARAVAGGGASVLTQIDNAGALIGAPHKGSVVTQIDNAATAPATLQRPLLAAGSVLRCVSDLELAVSHLRRRDPKLVPLIDAHGLPYSLVASTATFAAAAAPAAATTSTTSKALTAADSYEDPSLGCGKGSGGVRHSSSGGCGSTHVISTGRTLPVAVPPLQPSTAAAAAAVLETASVVETAVAAAAVAAAACFPLWPARWSISSSPQTQHPLSGAAS</sequence>
<name>A0ABQ5S5R8_9CHLO</name>